<evidence type="ECO:0000313" key="2">
    <source>
        <dbReference type="Proteomes" id="UP001241377"/>
    </source>
</evidence>
<dbReference type="Proteomes" id="UP001241377">
    <property type="component" value="Unassembled WGS sequence"/>
</dbReference>
<organism evidence="1 2">
    <name type="scientific">Naganishia cerealis</name>
    <dbReference type="NCBI Taxonomy" id="610337"/>
    <lineage>
        <taxon>Eukaryota</taxon>
        <taxon>Fungi</taxon>
        <taxon>Dikarya</taxon>
        <taxon>Basidiomycota</taxon>
        <taxon>Agaricomycotina</taxon>
        <taxon>Tremellomycetes</taxon>
        <taxon>Filobasidiales</taxon>
        <taxon>Filobasidiaceae</taxon>
        <taxon>Naganishia</taxon>
    </lineage>
</organism>
<dbReference type="EMBL" id="JASBWR010000025">
    <property type="protein sequence ID" value="KAJ9107130.1"/>
    <property type="molecule type" value="Genomic_DNA"/>
</dbReference>
<proteinExistence type="predicted"/>
<comment type="caution">
    <text evidence="1">The sequence shown here is derived from an EMBL/GenBank/DDBJ whole genome shotgun (WGS) entry which is preliminary data.</text>
</comment>
<reference evidence="1" key="1">
    <citation type="submission" date="2023-04" db="EMBL/GenBank/DDBJ databases">
        <title>Draft Genome sequencing of Naganishia species isolated from polar environments using Oxford Nanopore Technology.</title>
        <authorList>
            <person name="Leo P."/>
            <person name="Venkateswaran K."/>
        </authorList>
    </citation>
    <scope>NUCLEOTIDE SEQUENCE</scope>
    <source>
        <strain evidence="1">MNA-CCFEE 5261</strain>
    </source>
</reference>
<name>A0ACC2W7R2_9TREE</name>
<protein>
    <submittedName>
        <fullName evidence="1">Uncharacterized protein</fullName>
    </submittedName>
</protein>
<keyword evidence="2" id="KW-1185">Reference proteome</keyword>
<evidence type="ECO:0000313" key="1">
    <source>
        <dbReference type="EMBL" id="KAJ9107130.1"/>
    </source>
</evidence>
<accession>A0ACC2W7R2</accession>
<sequence>MAVGRAPLSVEDILAKQKQDKEQAAKPKFLTKAERQALAVQRREEEMREQRAREDREREERERFEMAAREAAQPARGMMQQGRQGRQGQGYGYGNGQGQGQGHYNDRFGNAAAANRGRGGQAAPTAPRGPRGSAPPSGPRASAAAGAGYTPSPLSQPSSHVQPPPLPQAADLSNAGDRTMPPAELEIIRARYLGSSSGPNGSGLSGDASAGKKPRARRAGAGGDKKFVFDWDEADDTSALSLPLLNDPSASRVGGGAGYRTGGQQMQAYTGSGTVGTTFGGRLAGYDEGGSFRRGGASAAVVGGGAGVAGTGPTGAGKDKTGD</sequence>
<gene>
    <name evidence="1" type="ORF">QFC19_002790</name>
</gene>